<dbReference type="InterPro" id="IPR016117">
    <property type="entry name" value="ArgJ-like_dom_sf"/>
</dbReference>
<sequence>MTTSHRLAPVIEMTARPSNRDFDLNPSYGTDRGQVEYDFDGVLIGTAEYAEGPTGATVISVPAGARTFIDRRGGAIGVTGLYAYNHAICLAGGSVYGLAATAGVEETLFERVGFRAGFDQLQLASGAIIYDYSVRENSIFPDARLGSAALRAARQGVAEVGLVGGGASASAGKIDPARVEMTGQGVAFRQIGDVKVLVVTVLNPYGVIVDRDNRIVRGNYDAATGERRHPSADYEDAIGESRLADPVAGNTTITTVVTNVRLSDVELRQFGLQVHSSMHRGIQPFHTQLDGDTLFALTTDEVSLPADPATSRGRLSLTATAIGSMASETAWDAILCAAG</sequence>
<protein>
    <submittedName>
        <fullName evidence="2">P1 family peptidase</fullName>
    </submittedName>
</protein>
<comment type="caution">
    <text evidence="2">The sequence shown here is derived from an EMBL/GenBank/DDBJ whole genome shotgun (WGS) entry which is preliminary data.</text>
</comment>
<dbReference type="Pfam" id="PF03576">
    <property type="entry name" value="Peptidase_S58"/>
    <property type="match status" value="1"/>
</dbReference>
<dbReference type="PANTHER" id="PTHR36512:SF3">
    <property type="entry name" value="BLR5678 PROTEIN"/>
    <property type="match status" value="1"/>
</dbReference>
<dbReference type="Proteomes" id="UP001597042">
    <property type="component" value="Unassembled WGS sequence"/>
</dbReference>
<gene>
    <name evidence="2" type="ORF">ACFQZV_00405</name>
</gene>
<dbReference type="EMBL" id="JBHTIM010000001">
    <property type="protein sequence ID" value="MFD0779757.1"/>
    <property type="molecule type" value="Genomic_DNA"/>
</dbReference>
<dbReference type="RefSeq" id="WP_378753659.1">
    <property type="nucleotide sequence ID" value="NZ_JBHSSV010000018.1"/>
</dbReference>
<organism evidence="2 3">
    <name type="scientific">Microbacterium koreense</name>
    <dbReference type="NCBI Taxonomy" id="323761"/>
    <lineage>
        <taxon>Bacteria</taxon>
        <taxon>Bacillati</taxon>
        <taxon>Actinomycetota</taxon>
        <taxon>Actinomycetes</taxon>
        <taxon>Micrococcales</taxon>
        <taxon>Microbacteriaceae</taxon>
        <taxon>Microbacterium</taxon>
    </lineage>
</organism>
<dbReference type="Gene3D" id="3.60.70.12">
    <property type="entry name" value="L-amino peptidase D-ALA esterase/amidase"/>
    <property type="match status" value="1"/>
</dbReference>
<name>A0ABW2ZMD5_9MICO</name>
<evidence type="ECO:0000313" key="2">
    <source>
        <dbReference type="EMBL" id="MFD0779757.1"/>
    </source>
</evidence>
<keyword evidence="3" id="KW-1185">Reference proteome</keyword>
<proteinExistence type="inferred from homology"/>
<reference evidence="3" key="1">
    <citation type="journal article" date="2019" name="Int. J. Syst. Evol. Microbiol.">
        <title>The Global Catalogue of Microorganisms (GCM) 10K type strain sequencing project: providing services to taxonomists for standard genome sequencing and annotation.</title>
        <authorList>
            <consortium name="The Broad Institute Genomics Platform"/>
            <consortium name="The Broad Institute Genome Sequencing Center for Infectious Disease"/>
            <person name="Wu L."/>
            <person name="Ma J."/>
        </authorList>
    </citation>
    <scope>NUCLEOTIDE SEQUENCE [LARGE SCALE GENOMIC DNA]</scope>
    <source>
        <strain evidence="3">CCUG 50754</strain>
    </source>
</reference>
<dbReference type="InterPro" id="IPR005321">
    <property type="entry name" value="Peptidase_S58_DmpA"/>
</dbReference>
<accession>A0ABW2ZMD5</accession>
<comment type="similarity">
    <text evidence="1">Belongs to the peptidase S58 family.</text>
</comment>
<evidence type="ECO:0000313" key="3">
    <source>
        <dbReference type="Proteomes" id="UP001597042"/>
    </source>
</evidence>
<dbReference type="SUPFAM" id="SSF56266">
    <property type="entry name" value="DmpA/ArgJ-like"/>
    <property type="match status" value="1"/>
</dbReference>
<dbReference type="PANTHER" id="PTHR36512">
    <property type="entry name" value="D-AMINOPEPTIDASE"/>
    <property type="match status" value="1"/>
</dbReference>
<evidence type="ECO:0000256" key="1">
    <source>
        <dbReference type="ARBA" id="ARBA00007068"/>
    </source>
</evidence>